<evidence type="ECO:0000313" key="4">
    <source>
        <dbReference type="EMBL" id="SCA57829.1"/>
    </source>
</evidence>
<feature type="compositionally biased region" description="Basic and acidic residues" evidence="3">
    <location>
        <begin position="12"/>
        <end position="38"/>
    </location>
</feature>
<dbReference type="STRING" id="1867952.MTBPR1_70101"/>
<dbReference type="GO" id="GO:0005829">
    <property type="term" value="C:cytosol"/>
    <property type="evidence" value="ECO:0007669"/>
    <property type="project" value="TreeGrafter"/>
</dbReference>
<gene>
    <name evidence="4" type="ORF">MTBPR1_70101</name>
</gene>
<sequence length="268" mass="29678">MGSIKRYLFENRNFDPDYDPEADHTYDFEGEEGVHVATEEPEQNEDDEDEEEVEAPPPPTFNEEEVLAAQQTAFDEGKTAGLQEANAQFEHLIATALTQISQNIPDVFQSHSQTQEDHESHALSVATAVVKKIIPAYAEKNGLDEIVHVVSQCLEPLRAEPRIIVKVHESLRDDVHDKLTVIADQIGFDGRVVVMAQEDIVPGDCRVEWSEGGAERNSDDLWQLIDEIIERNLTQGANSGENQPTADTHGEAPVDGPLDTQAGLEETS</sequence>
<feature type="region of interest" description="Disordered" evidence="3">
    <location>
        <begin position="12"/>
        <end position="60"/>
    </location>
</feature>
<keyword evidence="2" id="KW-0653">Protein transport</keyword>
<reference evidence="4 5" key="1">
    <citation type="submission" date="2016-07" db="EMBL/GenBank/DDBJ databases">
        <authorList>
            <person name="Lefevre C.T."/>
        </authorList>
    </citation>
    <scope>NUCLEOTIDE SEQUENCE [LARGE SCALE GENOMIC DNA]</scope>
    <source>
        <strain evidence="4">PR1</strain>
    </source>
</reference>
<dbReference type="PANTHER" id="PTHR34982">
    <property type="entry name" value="YOP PROTEINS TRANSLOCATION PROTEIN L"/>
    <property type="match status" value="1"/>
</dbReference>
<dbReference type="EMBL" id="FLYE01000046">
    <property type="protein sequence ID" value="SCA57829.1"/>
    <property type="molecule type" value="Genomic_DNA"/>
</dbReference>
<proteinExistence type="predicted"/>
<accession>A0A1C3RKX6</accession>
<protein>
    <submittedName>
        <fullName evidence="4">FlbE protein (Modular protein)</fullName>
    </submittedName>
</protein>
<organism evidence="4 5">
    <name type="scientific">Candidatus Terasakiella magnetica</name>
    <dbReference type="NCBI Taxonomy" id="1867952"/>
    <lineage>
        <taxon>Bacteria</taxon>
        <taxon>Pseudomonadati</taxon>
        <taxon>Pseudomonadota</taxon>
        <taxon>Alphaproteobacteria</taxon>
        <taxon>Rhodospirillales</taxon>
        <taxon>Terasakiellaceae</taxon>
        <taxon>Terasakiella</taxon>
    </lineage>
</organism>
<feature type="compositionally biased region" description="Acidic residues" evidence="3">
    <location>
        <begin position="39"/>
        <end position="54"/>
    </location>
</feature>
<dbReference type="RefSeq" id="WP_069189835.1">
    <property type="nucleotide sequence ID" value="NZ_FLYE01000046.1"/>
</dbReference>
<dbReference type="InterPro" id="IPR051472">
    <property type="entry name" value="T3SS_Stator/FliH"/>
</dbReference>
<feature type="region of interest" description="Disordered" evidence="3">
    <location>
        <begin position="233"/>
        <end position="268"/>
    </location>
</feature>
<dbReference type="PANTHER" id="PTHR34982:SF1">
    <property type="entry name" value="FLAGELLAR ASSEMBLY PROTEIN FLIH"/>
    <property type="match status" value="1"/>
</dbReference>
<name>A0A1C3RKX6_9PROT</name>
<evidence type="ECO:0000256" key="2">
    <source>
        <dbReference type="ARBA" id="ARBA00022927"/>
    </source>
</evidence>
<keyword evidence="1" id="KW-0813">Transport</keyword>
<dbReference type="AlphaFoldDB" id="A0A1C3RKX6"/>
<evidence type="ECO:0000256" key="3">
    <source>
        <dbReference type="SAM" id="MobiDB-lite"/>
    </source>
</evidence>
<feature type="compositionally biased region" description="Polar residues" evidence="3">
    <location>
        <begin position="233"/>
        <end position="246"/>
    </location>
</feature>
<dbReference type="OrthoDB" id="7304298at2"/>
<evidence type="ECO:0000256" key="1">
    <source>
        <dbReference type="ARBA" id="ARBA00022448"/>
    </source>
</evidence>
<evidence type="ECO:0000313" key="5">
    <source>
        <dbReference type="Proteomes" id="UP000231658"/>
    </source>
</evidence>
<dbReference type="GO" id="GO:0015031">
    <property type="term" value="P:protein transport"/>
    <property type="evidence" value="ECO:0007669"/>
    <property type="project" value="UniProtKB-KW"/>
</dbReference>
<dbReference type="Proteomes" id="UP000231658">
    <property type="component" value="Unassembled WGS sequence"/>
</dbReference>
<keyword evidence="5" id="KW-1185">Reference proteome</keyword>